<name>A0A6G1HBS5_9PEZI</name>
<dbReference type="InterPro" id="IPR014710">
    <property type="entry name" value="RmlC-like_jellyroll"/>
</dbReference>
<dbReference type="InterPro" id="IPR011051">
    <property type="entry name" value="RmlC_Cupin_sf"/>
</dbReference>
<organism evidence="2 3">
    <name type="scientific">Aulographum hederae CBS 113979</name>
    <dbReference type="NCBI Taxonomy" id="1176131"/>
    <lineage>
        <taxon>Eukaryota</taxon>
        <taxon>Fungi</taxon>
        <taxon>Dikarya</taxon>
        <taxon>Ascomycota</taxon>
        <taxon>Pezizomycotina</taxon>
        <taxon>Dothideomycetes</taxon>
        <taxon>Pleosporomycetidae</taxon>
        <taxon>Aulographales</taxon>
        <taxon>Aulographaceae</taxon>
    </lineage>
</organism>
<feature type="domain" description="Cupin type-2" evidence="1">
    <location>
        <begin position="40"/>
        <end position="108"/>
    </location>
</feature>
<evidence type="ECO:0000313" key="2">
    <source>
        <dbReference type="EMBL" id="KAF1990398.1"/>
    </source>
</evidence>
<dbReference type="AlphaFoldDB" id="A0A6G1HBS5"/>
<gene>
    <name evidence="2" type="ORF">K402DRAFT_228229</name>
</gene>
<protein>
    <submittedName>
        <fullName evidence="2">RmlC-like cupin</fullName>
    </submittedName>
</protein>
<dbReference type="Pfam" id="PF07883">
    <property type="entry name" value="Cupin_2"/>
    <property type="match status" value="1"/>
</dbReference>
<evidence type="ECO:0000313" key="3">
    <source>
        <dbReference type="Proteomes" id="UP000800041"/>
    </source>
</evidence>
<reference evidence="2" key="1">
    <citation type="journal article" date="2020" name="Stud. Mycol.">
        <title>101 Dothideomycetes genomes: a test case for predicting lifestyles and emergence of pathogens.</title>
        <authorList>
            <person name="Haridas S."/>
            <person name="Albert R."/>
            <person name="Binder M."/>
            <person name="Bloem J."/>
            <person name="Labutti K."/>
            <person name="Salamov A."/>
            <person name="Andreopoulos B."/>
            <person name="Baker S."/>
            <person name="Barry K."/>
            <person name="Bills G."/>
            <person name="Bluhm B."/>
            <person name="Cannon C."/>
            <person name="Castanera R."/>
            <person name="Culley D."/>
            <person name="Daum C."/>
            <person name="Ezra D."/>
            <person name="Gonzalez J."/>
            <person name="Henrissat B."/>
            <person name="Kuo A."/>
            <person name="Liang C."/>
            <person name="Lipzen A."/>
            <person name="Lutzoni F."/>
            <person name="Magnuson J."/>
            <person name="Mondo S."/>
            <person name="Nolan M."/>
            <person name="Ohm R."/>
            <person name="Pangilinan J."/>
            <person name="Park H.-J."/>
            <person name="Ramirez L."/>
            <person name="Alfaro M."/>
            <person name="Sun H."/>
            <person name="Tritt A."/>
            <person name="Yoshinaga Y."/>
            <person name="Zwiers L.-H."/>
            <person name="Turgeon B."/>
            <person name="Goodwin S."/>
            <person name="Spatafora J."/>
            <person name="Crous P."/>
            <person name="Grigoriev I."/>
        </authorList>
    </citation>
    <scope>NUCLEOTIDE SEQUENCE</scope>
    <source>
        <strain evidence="2">CBS 113979</strain>
    </source>
</reference>
<dbReference type="Proteomes" id="UP000800041">
    <property type="component" value="Unassembled WGS sequence"/>
</dbReference>
<sequence>MAQHIYVTRGADLQPSGSQTEGMIRYNGITDLSDQICGTLMVAKPHTASAIHHHGTEDTIVYAVSGHGTIVSGNGEVRHDLKPGDFALIPACAEHQEVNDGDVDVVWVISRGGRDPIVVNLPEGWGSSSN</sequence>
<proteinExistence type="predicted"/>
<accession>A0A6G1HBS5</accession>
<dbReference type="InterPro" id="IPR013096">
    <property type="entry name" value="Cupin_2"/>
</dbReference>
<evidence type="ECO:0000259" key="1">
    <source>
        <dbReference type="Pfam" id="PF07883"/>
    </source>
</evidence>
<dbReference type="Gene3D" id="2.60.120.10">
    <property type="entry name" value="Jelly Rolls"/>
    <property type="match status" value="1"/>
</dbReference>
<dbReference type="OrthoDB" id="3511549at2759"/>
<dbReference type="SUPFAM" id="SSF51182">
    <property type="entry name" value="RmlC-like cupins"/>
    <property type="match status" value="1"/>
</dbReference>
<keyword evidence="3" id="KW-1185">Reference proteome</keyword>
<dbReference type="EMBL" id="ML977142">
    <property type="protein sequence ID" value="KAF1990398.1"/>
    <property type="molecule type" value="Genomic_DNA"/>
</dbReference>